<evidence type="ECO:0000256" key="2">
    <source>
        <dbReference type="SAM" id="Phobius"/>
    </source>
</evidence>
<dbReference type="PROSITE" id="PS51257">
    <property type="entry name" value="PROKAR_LIPOPROTEIN"/>
    <property type="match status" value="1"/>
</dbReference>
<dbReference type="Proteomes" id="UP000237447">
    <property type="component" value="Unassembled WGS sequence"/>
</dbReference>
<feature type="region of interest" description="Disordered" evidence="1">
    <location>
        <begin position="49"/>
        <end position="68"/>
    </location>
</feature>
<sequence length="68" mass="7501">MIPNLQRWGDSMDLIKQYIDLLSAAIGFLLGCGITLTVQRLRLGRNANFSDQRGSHVGGDQAGRDLKK</sequence>
<keyword evidence="2" id="KW-1133">Transmembrane helix</keyword>
<protein>
    <submittedName>
        <fullName evidence="3">Uncharacterized protein</fullName>
    </submittedName>
</protein>
<dbReference type="AlphaFoldDB" id="A0AAE5S1X1"/>
<name>A0AAE5S1X1_9HYPH</name>
<feature type="transmembrane region" description="Helical" evidence="2">
    <location>
        <begin position="18"/>
        <end position="38"/>
    </location>
</feature>
<comment type="caution">
    <text evidence="3">The sequence shown here is derived from an EMBL/GenBank/DDBJ whole genome shotgun (WGS) entry which is preliminary data.</text>
</comment>
<evidence type="ECO:0000313" key="3">
    <source>
        <dbReference type="EMBL" id="POO54311.1"/>
    </source>
</evidence>
<gene>
    <name evidence="3" type="ORF">CPJ18_02080</name>
</gene>
<organism evidence="3 4">
    <name type="scientific">Agrobacterium rosae</name>
    <dbReference type="NCBI Taxonomy" id="1972867"/>
    <lineage>
        <taxon>Bacteria</taxon>
        <taxon>Pseudomonadati</taxon>
        <taxon>Pseudomonadota</taxon>
        <taxon>Alphaproteobacteria</taxon>
        <taxon>Hyphomicrobiales</taxon>
        <taxon>Rhizobiaceae</taxon>
        <taxon>Rhizobium/Agrobacterium group</taxon>
        <taxon>Agrobacterium</taxon>
    </lineage>
</organism>
<reference evidence="3 4" key="1">
    <citation type="journal article" date="2018" name="Syst. Appl. Microbiol.">
        <title>Agrobacterium rosae sp. nov., isolated from galls on different agricultural crops.</title>
        <authorList>
            <person name="Kuzmanovic N."/>
            <person name="Pulawska J."/>
            <person name="Smalla K."/>
            <person name="Nesme X."/>
        </authorList>
    </citation>
    <scope>NUCLEOTIDE SEQUENCE [LARGE SCALE GENOMIC DNA]</scope>
    <source>
        <strain evidence="3 4">NCPPB 1650</strain>
    </source>
</reference>
<evidence type="ECO:0000313" key="4">
    <source>
        <dbReference type="Proteomes" id="UP000237447"/>
    </source>
</evidence>
<proteinExistence type="predicted"/>
<dbReference type="EMBL" id="NXEJ01000001">
    <property type="protein sequence ID" value="POO54311.1"/>
    <property type="molecule type" value="Genomic_DNA"/>
</dbReference>
<accession>A0AAE5S1X1</accession>
<keyword evidence="2" id="KW-0472">Membrane</keyword>
<evidence type="ECO:0000256" key="1">
    <source>
        <dbReference type="SAM" id="MobiDB-lite"/>
    </source>
</evidence>
<keyword evidence="2" id="KW-0812">Transmembrane</keyword>